<evidence type="ECO:0000256" key="2">
    <source>
        <dbReference type="ARBA" id="ARBA00022490"/>
    </source>
</evidence>
<sequence>MEDFRRSYLRLCKEGGVDTQESVLAQLHDTRAATGSCRLDLSGQSITTDTCSVLGRVLQNDTVFTEIVLSDCMLSEEGAKLLLNGLCSNTTVKVLDLKGNNMRGTGAEALGQLLVRNKMLRRLVLEWNALGMWEEGFAVFCEGLASSTSLTQLDLRNNQINHQGAAELCIALKRNSTLLELDLRWNNIGLLGGRSVLEAMQQNRTLTKLEMAGNNIPSDTLRAIGETDRQQQLLNAFNTSLSFINQGYIFPEQSMNHNADRQSTLRESRSRTHVLSKEIQLLKDEKSRQFLSLMETIDRQKDEMGRSSRNSSIRLGQLQEALSEQKSSVNSLTAKLQMTEAALALSEQKAHDLGELLTRVKMEKAELRDRQSREIKKEHELEETERRCKTQQDQIFELKQELTNTTAELKLRLVQTEERLEMEKRRSKQALEDMDSLRQKEVDHLTRHQEENERALQERILKLEGQRIQLEEELSRVKASLVTERAQAEEELGKVRAQVRLEEQQHLSSLEEKLRAVRQSRDESQNHCTQQKQTIAELHARVGQQSIEMDTLRRRIDELQQELAGKEQEKVADVTRVRVELQEQIGHLQAERTAQGGLKEKIAALEREMKVLSAAHREALLDKESEISSLLERLRIREGEIQRIREDEAQRASFLQNAILTYVQGSPLPHFSPKNGTLVMLSYAGVGRSTEMPIVLALEVQHEPAARRRKHNGRSSVS</sequence>
<protein>
    <submittedName>
        <fullName evidence="6">Leucine-rich repeat-containing protein 45</fullName>
    </submittedName>
</protein>
<keyword evidence="4" id="KW-0206">Cytoskeleton</keyword>
<dbReference type="InterPro" id="IPR001611">
    <property type="entry name" value="Leu-rich_rpt"/>
</dbReference>
<organism evidence="6 7">
    <name type="scientific">Labeo rohita</name>
    <name type="common">Indian major carp</name>
    <name type="synonym">Cyprinus rohita</name>
    <dbReference type="NCBI Taxonomy" id="84645"/>
    <lineage>
        <taxon>Eukaryota</taxon>
        <taxon>Metazoa</taxon>
        <taxon>Chordata</taxon>
        <taxon>Craniata</taxon>
        <taxon>Vertebrata</taxon>
        <taxon>Euteleostomi</taxon>
        <taxon>Actinopterygii</taxon>
        <taxon>Neopterygii</taxon>
        <taxon>Teleostei</taxon>
        <taxon>Ostariophysi</taxon>
        <taxon>Cypriniformes</taxon>
        <taxon>Cyprinidae</taxon>
        <taxon>Labeoninae</taxon>
        <taxon>Labeonini</taxon>
        <taxon>Labeo</taxon>
    </lineage>
</organism>
<dbReference type="SUPFAM" id="SSF52047">
    <property type="entry name" value="RNI-like"/>
    <property type="match status" value="1"/>
</dbReference>
<feature type="coiled-coil region" evidence="5">
    <location>
        <begin position="374"/>
        <end position="622"/>
    </location>
</feature>
<dbReference type="Proteomes" id="UP000830375">
    <property type="component" value="Unassembled WGS sequence"/>
</dbReference>
<feature type="coiled-coil region" evidence="5">
    <location>
        <begin position="315"/>
        <end position="349"/>
    </location>
</feature>
<gene>
    <name evidence="6" type="ORF">H4Q32_017023</name>
</gene>
<dbReference type="PANTHER" id="PTHR23170:SF3">
    <property type="entry name" value="LEUCINE-RICH REPEAT-CONTAINING PROTEIN 45"/>
    <property type="match status" value="1"/>
</dbReference>
<comment type="caution">
    <text evidence="6">The sequence shown here is derived from an EMBL/GenBank/DDBJ whole genome shotgun (WGS) entry which is preliminary data.</text>
</comment>
<evidence type="ECO:0000313" key="6">
    <source>
        <dbReference type="EMBL" id="KAI2658868.1"/>
    </source>
</evidence>
<dbReference type="PANTHER" id="PTHR23170">
    <property type="entry name" value="NY-REN-58 ANTIGEN"/>
    <property type="match status" value="1"/>
</dbReference>
<keyword evidence="3 5" id="KW-0175">Coiled coil</keyword>
<evidence type="ECO:0000256" key="3">
    <source>
        <dbReference type="ARBA" id="ARBA00023054"/>
    </source>
</evidence>
<keyword evidence="2" id="KW-0963">Cytoplasm</keyword>
<reference evidence="6 7" key="1">
    <citation type="submission" date="2022-01" db="EMBL/GenBank/DDBJ databases">
        <title>A high-quality chromosome-level genome assembly of rohu carp, Labeo rohita.</title>
        <authorList>
            <person name="Arick M.A. II"/>
            <person name="Hsu C.-Y."/>
            <person name="Magbanua Z."/>
            <person name="Pechanova O."/>
            <person name="Grover C."/>
            <person name="Miller E."/>
            <person name="Thrash A."/>
            <person name="Ezzel L."/>
            <person name="Alam S."/>
            <person name="Benzie J."/>
            <person name="Hamilton M."/>
            <person name="Karsi A."/>
            <person name="Lawrence M.L."/>
            <person name="Peterson D.G."/>
        </authorList>
    </citation>
    <scope>NUCLEOTIDE SEQUENCE [LARGE SCALE GENOMIC DNA]</scope>
    <source>
        <strain evidence="7">BAU-BD-2019</strain>
        <tissue evidence="6">Blood</tissue>
    </source>
</reference>
<accession>A0ABQ8M7K4</accession>
<evidence type="ECO:0000256" key="4">
    <source>
        <dbReference type="ARBA" id="ARBA00023212"/>
    </source>
</evidence>
<name>A0ABQ8M7K4_LABRO</name>
<dbReference type="SMART" id="SM00368">
    <property type="entry name" value="LRR_RI"/>
    <property type="match status" value="6"/>
</dbReference>
<dbReference type="EMBL" id="JACTAM010000012">
    <property type="protein sequence ID" value="KAI2658868.1"/>
    <property type="molecule type" value="Genomic_DNA"/>
</dbReference>
<evidence type="ECO:0000313" key="7">
    <source>
        <dbReference type="Proteomes" id="UP000830375"/>
    </source>
</evidence>
<dbReference type="Pfam" id="PF13516">
    <property type="entry name" value="LRR_6"/>
    <property type="match status" value="4"/>
</dbReference>
<evidence type="ECO:0000256" key="1">
    <source>
        <dbReference type="ARBA" id="ARBA00004300"/>
    </source>
</evidence>
<dbReference type="InterPro" id="IPR032675">
    <property type="entry name" value="LRR_dom_sf"/>
</dbReference>
<comment type="subcellular location">
    <subcellularLocation>
        <location evidence="1">Cytoplasm</location>
        <location evidence="1">Cytoskeleton</location>
        <location evidence="1">Microtubule organizing center</location>
        <location evidence="1">Centrosome</location>
    </subcellularLocation>
</comment>
<evidence type="ECO:0000256" key="5">
    <source>
        <dbReference type="SAM" id="Coils"/>
    </source>
</evidence>
<proteinExistence type="predicted"/>
<keyword evidence="7" id="KW-1185">Reference proteome</keyword>
<dbReference type="Gene3D" id="3.80.10.10">
    <property type="entry name" value="Ribonuclease Inhibitor"/>
    <property type="match status" value="2"/>
</dbReference>
<dbReference type="InterPro" id="IPR052116">
    <property type="entry name" value="Centro_Cilium_Assembly"/>
</dbReference>